<organism evidence="2">
    <name type="scientific">uncultured Chloroflexia bacterium</name>
    <dbReference type="NCBI Taxonomy" id="1672391"/>
    <lineage>
        <taxon>Bacteria</taxon>
        <taxon>Bacillati</taxon>
        <taxon>Chloroflexota</taxon>
        <taxon>Chloroflexia</taxon>
        <taxon>environmental samples</taxon>
    </lineage>
</organism>
<evidence type="ECO:0000259" key="1">
    <source>
        <dbReference type="Pfam" id="PF07883"/>
    </source>
</evidence>
<protein>
    <recommendedName>
        <fullName evidence="1">Cupin type-2 domain-containing protein</fullName>
    </recommendedName>
</protein>
<dbReference type="InterPro" id="IPR014710">
    <property type="entry name" value="RmlC-like_jellyroll"/>
</dbReference>
<dbReference type="Pfam" id="PF07883">
    <property type="entry name" value="Cupin_2"/>
    <property type="match status" value="1"/>
</dbReference>
<dbReference type="PANTHER" id="PTHR36440:SF1">
    <property type="entry name" value="PUTATIVE (AFU_ORTHOLOGUE AFUA_8G07350)-RELATED"/>
    <property type="match status" value="1"/>
</dbReference>
<dbReference type="Gene3D" id="2.60.120.10">
    <property type="entry name" value="Jelly Rolls"/>
    <property type="match status" value="1"/>
</dbReference>
<evidence type="ECO:0000313" key="2">
    <source>
        <dbReference type="EMBL" id="CAA9382682.1"/>
    </source>
</evidence>
<dbReference type="InterPro" id="IPR011051">
    <property type="entry name" value="RmlC_Cupin_sf"/>
</dbReference>
<feature type="domain" description="Cupin type-2" evidence="1">
    <location>
        <begin position="46"/>
        <end position="110"/>
    </location>
</feature>
<dbReference type="InterPro" id="IPR013096">
    <property type="entry name" value="Cupin_2"/>
</dbReference>
<accession>A0A6J4ND61</accession>
<dbReference type="PANTHER" id="PTHR36440">
    <property type="entry name" value="PUTATIVE (AFU_ORTHOLOGUE AFUA_8G07350)-RELATED"/>
    <property type="match status" value="1"/>
</dbReference>
<dbReference type="SUPFAM" id="SSF51182">
    <property type="entry name" value="RmlC-like cupins"/>
    <property type="match status" value="1"/>
</dbReference>
<name>A0A6J4ND61_9CHLR</name>
<sequence length="160" mass="17085">MSFGDSGYHLGADDGDGYHFVNTLMLVKAGGEDTRGQLAILEARTPPDYGPPPHIHADEEEVFYVLEGTVEVMCGDKQFVAAPGSLVLTPRGTPHTFHVTDEGPGKMLIITAPAQFERFVAEVGSPAPGMDLPAPQDPDIERLIEISARYGITYPPPPGG</sequence>
<dbReference type="InterPro" id="IPR053146">
    <property type="entry name" value="QDO-like"/>
</dbReference>
<dbReference type="EMBL" id="CADCTR010003113">
    <property type="protein sequence ID" value="CAA9382682.1"/>
    <property type="molecule type" value="Genomic_DNA"/>
</dbReference>
<reference evidence="2" key="1">
    <citation type="submission" date="2020-02" db="EMBL/GenBank/DDBJ databases">
        <authorList>
            <person name="Meier V. D."/>
        </authorList>
    </citation>
    <scope>NUCLEOTIDE SEQUENCE</scope>
    <source>
        <strain evidence="2">AVDCRST_MAG93</strain>
    </source>
</reference>
<dbReference type="AlphaFoldDB" id="A0A6J4ND61"/>
<proteinExistence type="predicted"/>
<gene>
    <name evidence="2" type="ORF">AVDCRST_MAG93-9281</name>
</gene>